<name>A0A5A7QJL8_STRAF</name>
<protein>
    <submittedName>
        <fullName evidence="1">Histone H3 K4-specific methyltransferase SET7/9family protein</fullName>
    </submittedName>
</protein>
<dbReference type="GO" id="GO:0008168">
    <property type="term" value="F:methyltransferase activity"/>
    <property type="evidence" value="ECO:0007669"/>
    <property type="project" value="UniProtKB-KW"/>
</dbReference>
<sequence length="193" mass="21036">MGFFAFCCRESSPSASDTSSELHPYFWSASDNISAFSVGNRAPLHFLKQPCRRLSFSCFLGCPIFRSGLTIFSLPPFDTITENLGATAEGRAMALRCKHVLMGSVSDFKSGVKHGLGCYHFRESRHTHGIGNTYGIDGKFVVVDRPEKVGLNLMISLRKILNCTPCGMIAALGKDGLAHIAAPNPKFPCDLLM</sequence>
<dbReference type="Proteomes" id="UP000325081">
    <property type="component" value="Unassembled WGS sequence"/>
</dbReference>
<proteinExistence type="predicted"/>
<organism evidence="1 2">
    <name type="scientific">Striga asiatica</name>
    <name type="common">Asiatic witchweed</name>
    <name type="synonym">Buchnera asiatica</name>
    <dbReference type="NCBI Taxonomy" id="4170"/>
    <lineage>
        <taxon>Eukaryota</taxon>
        <taxon>Viridiplantae</taxon>
        <taxon>Streptophyta</taxon>
        <taxon>Embryophyta</taxon>
        <taxon>Tracheophyta</taxon>
        <taxon>Spermatophyta</taxon>
        <taxon>Magnoliopsida</taxon>
        <taxon>eudicotyledons</taxon>
        <taxon>Gunneridae</taxon>
        <taxon>Pentapetalae</taxon>
        <taxon>asterids</taxon>
        <taxon>lamiids</taxon>
        <taxon>Lamiales</taxon>
        <taxon>Orobanchaceae</taxon>
        <taxon>Buchnereae</taxon>
        <taxon>Striga</taxon>
    </lineage>
</organism>
<gene>
    <name evidence="1" type="ORF">STAS_22258</name>
</gene>
<evidence type="ECO:0000313" key="1">
    <source>
        <dbReference type="EMBL" id="GER45324.1"/>
    </source>
</evidence>
<feature type="non-terminal residue" evidence="1">
    <location>
        <position position="193"/>
    </location>
</feature>
<dbReference type="EMBL" id="BKCP01007181">
    <property type="protein sequence ID" value="GER45324.1"/>
    <property type="molecule type" value="Genomic_DNA"/>
</dbReference>
<keyword evidence="2" id="KW-1185">Reference proteome</keyword>
<reference evidence="2" key="1">
    <citation type="journal article" date="2019" name="Curr. Biol.">
        <title>Genome Sequence of Striga asiatica Provides Insight into the Evolution of Plant Parasitism.</title>
        <authorList>
            <person name="Yoshida S."/>
            <person name="Kim S."/>
            <person name="Wafula E.K."/>
            <person name="Tanskanen J."/>
            <person name="Kim Y.M."/>
            <person name="Honaas L."/>
            <person name="Yang Z."/>
            <person name="Spallek T."/>
            <person name="Conn C.E."/>
            <person name="Ichihashi Y."/>
            <person name="Cheong K."/>
            <person name="Cui S."/>
            <person name="Der J.P."/>
            <person name="Gundlach H."/>
            <person name="Jiao Y."/>
            <person name="Hori C."/>
            <person name="Ishida J.K."/>
            <person name="Kasahara H."/>
            <person name="Kiba T."/>
            <person name="Kim M.S."/>
            <person name="Koo N."/>
            <person name="Laohavisit A."/>
            <person name="Lee Y.H."/>
            <person name="Lumba S."/>
            <person name="McCourt P."/>
            <person name="Mortimer J.C."/>
            <person name="Mutuku J.M."/>
            <person name="Nomura T."/>
            <person name="Sasaki-Sekimoto Y."/>
            <person name="Seto Y."/>
            <person name="Wang Y."/>
            <person name="Wakatake T."/>
            <person name="Sakakibara H."/>
            <person name="Demura T."/>
            <person name="Yamaguchi S."/>
            <person name="Yoneyama K."/>
            <person name="Manabe R.I."/>
            <person name="Nelson D.C."/>
            <person name="Schulman A.H."/>
            <person name="Timko M.P."/>
            <person name="dePamphilis C.W."/>
            <person name="Choi D."/>
            <person name="Shirasu K."/>
        </authorList>
    </citation>
    <scope>NUCLEOTIDE SEQUENCE [LARGE SCALE GENOMIC DNA]</scope>
    <source>
        <strain evidence="2">cv. UVA1</strain>
    </source>
</reference>
<dbReference type="AlphaFoldDB" id="A0A5A7QJL8"/>
<comment type="caution">
    <text evidence="1">The sequence shown here is derived from an EMBL/GenBank/DDBJ whole genome shotgun (WGS) entry which is preliminary data.</text>
</comment>
<dbReference type="GO" id="GO:0032259">
    <property type="term" value="P:methylation"/>
    <property type="evidence" value="ECO:0007669"/>
    <property type="project" value="UniProtKB-KW"/>
</dbReference>
<keyword evidence="1" id="KW-0489">Methyltransferase</keyword>
<evidence type="ECO:0000313" key="2">
    <source>
        <dbReference type="Proteomes" id="UP000325081"/>
    </source>
</evidence>
<keyword evidence="1" id="KW-0808">Transferase</keyword>
<accession>A0A5A7QJL8</accession>